<dbReference type="HOGENOM" id="CLU_484280_0_0_1"/>
<organism evidence="3 4">
    <name type="scientific">Amborella trichopoda</name>
    <dbReference type="NCBI Taxonomy" id="13333"/>
    <lineage>
        <taxon>Eukaryota</taxon>
        <taxon>Viridiplantae</taxon>
        <taxon>Streptophyta</taxon>
        <taxon>Embryophyta</taxon>
        <taxon>Tracheophyta</taxon>
        <taxon>Spermatophyta</taxon>
        <taxon>Magnoliopsida</taxon>
        <taxon>Amborellales</taxon>
        <taxon>Amborellaceae</taxon>
        <taxon>Amborella</taxon>
    </lineage>
</organism>
<evidence type="ECO:0000313" key="4">
    <source>
        <dbReference type="Proteomes" id="UP000017836"/>
    </source>
</evidence>
<dbReference type="InterPro" id="IPR036575">
    <property type="entry name" value="TFIIS_cen_dom_sf"/>
</dbReference>
<evidence type="ECO:0000259" key="2">
    <source>
        <dbReference type="PROSITE" id="PS51321"/>
    </source>
</evidence>
<sequence>MLPSPRSTMESLDSTRAKLRESLATALAMVPLQQKKPTDMNYSLHSEAANAPLSANMDHRLNEPKPPEMAILPQDQKEPTDVDNNVHIEATTAPSLINVEPQLTEPQSMDATVIPQQQKEPIDLDKILHTQGASAPMLINVDSHNAEPQTTVLNHRFDDSYKLSEHLASNKIVSDNDMDKSLNFTYDNIINRIGGDMLKPTITHLEEFTPKHASQEGSIISMINDENLEAFGHNVESVVEIERAEENSGPACKKPRLDRTETTSTRNGREPHLEPAHVLAIKIEEELFKLFGGVNKKYKEKGRSLLFNLKDRNNPELRERVTSGEIAPERLCSMSAEELASEELSQWRIAKAEELAHMVVLQDSDVDIRRLVKKNHKGEFQVEMERDDSVSVEVGLGESLISDRSTSKAKETEGDGENETERAEPKTSTDSKNKELVEEFNGKETVDQESLPAIVSLDEYMGSVDSKETVDVPTILEKKPPASGAEKITYNLGTQDADTGSEKTQNINVSYKRTDSLLKIRDVHHKSDIAAKRVQVWEGLLQLNISATITANAYFKRNFVSFL</sequence>
<feature type="region of interest" description="Disordered" evidence="1">
    <location>
        <begin position="386"/>
        <end position="434"/>
    </location>
</feature>
<dbReference type="Gene3D" id="1.10.472.30">
    <property type="entry name" value="Transcription elongation factor S-II, central domain"/>
    <property type="match status" value="1"/>
</dbReference>
<dbReference type="Proteomes" id="UP000017836">
    <property type="component" value="Unassembled WGS sequence"/>
</dbReference>
<dbReference type="STRING" id="13333.W1PDP2"/>
<reference evidence="4" key="1">
    <citation type="journal article" date="2013" name="Science">
        <title>The Amborella genome and the evolution of flowering plants.</title>
        <authorList>
            <consortium name="Amborella Genome Project"/>
        </authorList>
    </citation>
    <scope>NUCLEOTIDE SEQUENCE [LARGE SCALE GENOMIC DNA]</scope>
</reference>
<dbReference type="eggNOG" id="KOG1634">
    <property type="taxonomic scope" value="Eukaryota"/>
</dbReference>
<evidence type="ECO:0000313" key="3">
    <source>
        <dbReference type="EMBL" id="ERN06078.1"/>
    </source>
</evidence>
<gene>
    <name evidence="3" type="ORF">AMTR_s00142p00104760</name>
</gene>
<dbReference type="PANTHER" id="PTHR11477:SF20">
    <property type="entry name" value="SPOC DOMAIN _ TRANSCRIPTION ELONGATION FACTOR S-II PROTEIN"/>
    <property type="match status" value="1"/>
</dbReference>
<feature type="domain" description="TFIIS central" evidence="2">
    <location>
        <begin position="255"/>
        <end position="367"/>
    </location>
</feature>
<dbReference type="Gramene" id="ERN06078">
    <property type="protein sequence ID" value="ERN06078"/>
    <property type="gene ID" value="AMTR_s00142p00104760"/>
</dbReference>
<feature type="compositionally biased region" description="Basic and acidic residues" evidence="1">
    <location>
        <begin position="255"/>
        <end position="270"/>
    </location>
</feature>
<proteinExistence type="predicted"/>
<keyword evidence="4" id="KW-1185">Reference proteome</keyword>
<feature type="compositionally biased region" description="Basic and acidic residues" evidence="1">
    <location>
        <begin position="405"/>
        <end position="434"/>
    </location>
</feature>
<dbReference type="SUPFAM" id="SSF46942">
    <property type="entry name" value="Elongation factor TFIIS domain 2"/>
    <property type="match status" value="1"/>
</dbReference>
<dbReference type="PROSITE" id="PS51321">
    <property type="entry name" value="TFIIS_CENTRAL"/>
    <property type="match status" value="1"/>
</dbReference>
<dbReference type="EMBL" id="KI393933">
    <property type="protein sequence ID" value="ERN06078.1"/>
    <property type="molecule type" value="Genomic_DNA"/>
</dbReference>
<dbReference type="InterPro" id="IPR003618">
    <property type="entry name" value="TFIIS_cen_dom"/>
</dbReference>
<dbReference type="Pfam" id="PF07500">
    <property type="entry name" value="TFIIS_M"/>
    <property type="match status" value="1"/>
</dbReference>
<dbReference type="SMART" id="SM00510">
    <property type="entry name" value="TFS2M"/>
    <property type="match status" value="1"/>
</dbReference>
<feature type="region of interest" description="Disordered" evidence="1">
    <location>
        <begin position="243"/>
        <end position="270"/>
    </location>
</feature>
<name>W1PDP2_AMBTC</name>
<protein>
    <recommendedName>
        <fullName evidence="2">TFIIS central domain-containing protein</fullName>
    </recommendedName>
</protein>
<dbReference type="GO" id="GO:0005634">
    <property type="term" value="C:nucleus"/>
    <property type="evidence" value="ECO:0000318"/>
    <property type="project" value="GO_Central"/>
</dbReference>
<accession>W1PDP2</accession>
<dbReference type="AlphaFoldDB" id="W1PDP2"/>
<dbReference type="PANTHER" id="PTHR11477">
    <property type="entry name" value="TRANSCRIPTION FACTOR S-II ZINC FINGER DOMAIN-CONTAINING PROTEIN"/>
    <property type="match status" value="1"/>
</dbReference>
<dbReference type="GO" id="GO:0006357">
    <property type="term" value="P:regulation of transcription by RNA polymerase II"/>
    <property type="evidence" value="ECO:0000318"/>
    <property type="project" value="GO_Central"/>
</dbReference>
<dbReference type="GO" id="GO:0006351">
    <property type="term" value="P:DNA-templated transcription"/>
    <property type="evidence" value="ECO:0007669"/>
    <property type="project" value="InterPro"/>
</dbReference>
<evidence type="ECO:0000256" key="1">
    <source>
        <dbReference type="SAM" id="MobiDB-lite"/>
    </source>
</evidence>